<proteinExistence type="predicted"/>
<evidence type="ECO:0000256" key="1">
    <source>
        <dbReference type="SAM" id="MobiDB-lite"/>
    </source>
</evidence>
<feature type="region of interest" description="Disordered" evidence="1">
    <location>
        <begin position="1"/>
        <end position="21"/>
    </location>
</feature>
<accession>A0A448WHK3</accession>
<protein>
    <submittedName>
        <fullName evidence="2">Uncharacterized protein</fullName>
    </submittedName>
</protein>
<gene>
    <name evidence="2" type="ORF">PXEA_LOCUS5430</name>
</gene>
<dbReference type="EMBL" id="CAAALY010013450">
    <property type="protein sequence ID" value="VEL11990.1"/>
    <property type="molecule type" value="Genomic_DNA"/>
</dbReference>
<dbReference type="Proteomes" id="UP000784294">
    <property type="component" value="Unassembled WGS sequence"/>
</dbReference>
<comment type="caution">
    <text evidence="2">The sequence shown here is derived from an EMBL/GenBank/DDBJ whole genome shotgun (WGS) entry which is preliminary data.</text>
</comment>
<keyword evidence="3" id="KW-1185">Reference proteome</keyword>
<evidence type="ECO:0000313" key="3">
    <source>
        <dbReference type="Proteomes" id="UP000784294"/>
    </source>
</evidence>
<sequence length="207" mass="22654">MLGRRYVGPGNTPRARPKTPALFHTPLPLPIGLDTRSLTWTRWQDVPAPSTSQSCFHPSGASQSERGFLQSQHCQSPDCPRFAFARLAVLANRSSLTSSSYFSSLLLLPRLLLLLLLHLPLQPRIVHPVRQHCKPIALINSYSLYCSSLPSRAGVSDQSLRARCQDPPPFRASKQLLVLAGRAETALPNGHRTVATGAVCPRAQPPV</sequence>
<reference evidence="2" key="1">
    <citation type="submission" date="2018-11" db="EMBL/GenBank/DDBJ databases">
        <authorList>
            <consortium name="Pathogen Informatics"/>
        </authorList>
    </citation>
    <scope>NUCLEOTIDE SEQUENCE</scope>
</reference>
<dbReference type="AlphaFoldDB" id="A0A448WHK3"/>
<organism evidence="2 3">
    <name type="scientific">Protopolystoma xenopodis</name>
    <dbReference type="NCBI Taxonomy" id="117903"/>
    <lineage>
        <taxon>Eukaryota</taxon>
        <taxon>Metazoa</taxon>
        <taxon>Spiralia</taxon>
        <taxon>Lophotrochozoa</taxon>
        <taxon>Platyhelminthes</taxon>
        <taxon>Monogenea</taxon>
        <taxon>Polyopisthocotylea</taxon>
        <taxon>Polystomatidea</taxon>
        <taxon>Polystomatidae</taxon>
        <taxon>Protopolystoma</taxon>
    </lineage>
</organism>
<evidence type="ECO:0000313" key="2">
    <source>
        <dbReference type="EMBL" id="VEL11990.1"/>
    </source>
</evidence>
<name>A0A448WHK3_9PLAT</name>